<keyword evidence="2" id="KW-1185">Reference proteome</keyword>
<dbReference type="RefSeq" id="WP_337959458.1">
    <property type="nucleotide sequence ID" value="NZ_JAQIVI010000137.1"/>
</dbReference>
<sequence length="124" mass="13852">MRETHASSRRDPARHYKTAANDWDDLLDSTEVTLIGASTAEAILQLDIVLVYEICEDSLGYPVDELEALSEAVDKPILFTVPGPYEALRHEREQMESSWRSDIRYGERGAQAVAALIESISGEE</sequence>
<evidence type="ECO:0000313" key="2">
    <source>
        <dbReference type="Proteomes" id="UP001596383"/>
    </source>
</evidence>
<proteinExistence type="predicted"/>
<gene>
    <name evidence="1" type="ORF">ACFQE6_09860</name>
</gene>
<organism evidence="1 2">
    <name type="scientific">Natrinema soli</name>
    <dbReference type="NCBI Taxonomy" id="1930624"/>
    <lineage>
        <taxon>Archaea</taxon>
        <taxon>Methanobacteriati</taxon>
        <taxon>Methanobacteriota</taxon>
        <taxon>Stenosarchaea group</taxon>
        <taxon>Halobacteria</taxon>
        <taxon>Halobacteriales</taxon>
        <taxon>Natrialbaceae</taxon>
        <taxon>Natrinema</taxon>
    </lineage>
</organism>
<name>A0ABD5SK69_9EURY</name>
<accession>A0ABD5SK69</accession>
<reference evidence="1 2" key="1">
    <citation type="journal article" date="2019" name="Int. J. Syst. Evol. Microbiol.">
        <title>The Global Catalogue of Microorganisms (GCM) 10K type strain sequencing project: providing services to taxonomists for standard genome sequencing and annotation.</title>
        <authorList>
            <consortium name="The Broad Institute Genomics Platform"/>
            <consortium name="The Broad Institute Genome Sequencing Center for Infectious Disease"/>
            <person name="Wu L."/>
            <person name="Ma J."/>
        </authorList>
    </citation>
    <scope>NUCLEOTIDE SEQUENCE [LARGE SCALE GENOMIC DNA]</scope>
    <source>
        <strain evidence="1 2">LMG 29247</strain>
    </source>
</reference>
<dbReference type="AlphaFoldDB" id="A0ABD5SK69"/>
<comment type="caution">
    <text evidence="1">The sequence shown here is derived from an EMBL/GenBank/DDBJ whole genome shotgun (WGS) entry which is preliminary data.</text>
</comment>
<protein>
    <submittedName>
        <fullName evidence="1">Uncharacterized protein</fullName>
    </submittedName>
</protein>
<dbReference type="EMBL" id="JBHSWV010000137">
    <property type="protein sequence ID" value="MFC6765289.1"/>
    <property type="molecule type" value="Genomic_DNA"/>
</dbReference>
<evidence type="ECO:0000313" key="1">
    <source>
        <dbReference type="EMBL" id="MFC6765289.1"/>
    </source>
</evidence>
<dbReference type="Proteomes" id="UP001596383">
    <property type="component" value="Unassembled WGS sequence"/>
</dbReference>